<dbReference type="KEGG" id="xya:ET471_17105"/>
<keyword evidence="4" id="KW-1185">Reference proteome</keyword>
<accession>A0A4P6F7Q1</accession>
<keyword evidence="1" id="KW-0560">Oxidoreductase</keyword>
<dbReference type="Proteomes" id="UP000292118">
    <property type="component" value="Chromosome"/>
</dbReference>
<evidence type="ECO:0000313" key="3">
    <source>
        <dbReference type="EMBL" id="QAY71535.1"/>
    </source>
</evidence>
<gene>
    <name evidence="3" type="ORF">ET471_17105</name>
</gene>
<dbReference type="PRINTS" id="PR00069">
    <property type="entry name" value="ALDKETRDTASE"/>
</dbReference>
<sequence>MDYIKLGTTGLDVSPVAIGAMTYGEPDRGHPAWSLGEAESRALVRHALDSGINVFDTANMYSQGSSEEILGRALRDYADRDDVVIATKLRHPMRPGPNGRGLSRKAIMTEIDHSLRRLGTDYVDLYQVHRNDPSTPLEETLEALHDVVKAGKVRYLGASSMPAWEFAKALHLQEQHGWARYVSMQHHYNLLAREEEREMIPLCLDEGVGTLVWSPLARGRLARTWDDARATDRAASGGWYADRLYSPLTEQSDRAIVDAVGRVAARHGATRAQVALAWLRSQPVVTAPLVGARTTAQIDDAVASLDLTLTEDDLRELEAPYTPRHDLQGISDDAQLQAVMARIPQFTTAPEAAR</sequence>
<dbReference type="FunFam" id="3.20.20.100:FF:000004">
    <property type="entry name" value="Oxidoreductase, aldo/keto reductase"/>
    <property type="match status" value="1"/>
</dbReference>
<proteinExistence type="predicted"/>
<dbReference type="InterPro" id="IPR036812">
    <property type="entry name" value="NAD(P)_OxRdtase_dom_sf"/>
</dbReference>
<dbReference type="GO" id="GO:0016491">
    <property type="term" value="F:oxidoreductase activity"/>
    <property type="evidence" value="ECO:0007669"/>
    <property type="project" value="UniProtKB-KW"/>
</dbReference>
<dbReference type="CDD" id="cd19079">
    <property type="entry name" value="AKR_EcYajO-like"/>
    <property type="match status" value="1"/>
</dbReference>
<dbReference type="OrthoDB" id="9768793at2"/>
<dbReference type="InterPro" id="IPR023210">
    <property type="entry name" value="NADP_OxRdtase_dom"/>
</dbReference>
<organism evidence="3 4">
    <name type="scientific">Xylanimonas protaetiae</name>
    <dbReference type="NCBI Taxonomy" id="2509457"/>
    <lineage>
        <taxon>Bacteria</taxon>
        <taxon>Bacillati</taxon>
        <taxon>Actinomycetota</taxon>
        <taxon>Actinomycetes</taxon>
        <taxon>Micrococcales</taxon>
        <taxon>Promicromonosporaceae</taxon>
        <taxon>Xylanimonas</taxon>
    </lineage>
</organism>
<feature type="domain" description="NADP-dependent oxidoreductase" evidence="2">
    <location>
        <begin position="16"/>
        <end position="319"/>
    </location>
</feature>
<dbReference type="AlphaFoldDB" id="A0A4P6F7Q1"/>
<dbReference type="RefSeq" id="WP_129190317.1">
    <property type="nucleotide sequence ID" value="NZ_CP035493.1"/>
</dbReference>
<dbReference type="EMBL" id="CP035493">
    <property type="protein sequence ID" value="QAY71535.1"/>
    <property type="molecule type" value="Genomic_DNA"/>
</dbReference>
<dbReference type="InterPro" id="IPR020471">
    <property type="entry name" value="AKR"/>
</dbReference>
<name>A0A4P6F7Q1_9MICO</name>
<protein>
    <submittedName>
        <fullName evidence="3">Aldo/keto reductase</fullName>
    </submittedName>
</protein>
<evidence type="ECO:0000259" key="2">
    <source>
        <dbReference type="Pfam" id="PF00248"/>
    </source>
</evidence>
<dbReference type="Gene3D" id="3.20.20.100">
    <property type="entry name" value="NADP-dependent oxidoreductase domain"/>
    <property type="match status" value="1"/>
</dbReference>
<dbReference type="Pfam" id="PF00248">
    <property type="entry name" value="Aldo_ket_red"/>
    <property type="match status" value="1"/>
</dbReference>
<reference evidence="3 4" key="1">
    <citation type="submission" date="2019-01" db="EMBL/GenBank/DDBJ databases">
        <title>Genome sequencing of strain FW10M-9.</title>
        <authorList>
            <person name="Heo J."/>
            <person name="Kim S.-J."/>
            <person name="Kim J.-S."/>
            <person name="Hong S.-B."/>
            <person name="Kwon S.-W."/>
        </authorList>
    </citation>
    <scope>NUCLEOTIDE SEQUENCE [LARGE SCALE GENOMIC DNA]</scope>
    <source>
        <strain evidence="3 4">FW10M-9</strain>
    </source>
</reference>
<evidence type="ECO:0000256" key="1">
    <source>
        <dbReference type="ARBA" id="ARBA00023002"/>
    </source>
</evidence>
<dbReference type="InterPro" id="IPR050523">
    <property type="entry name" value="AKR_Detox_Biosynth"/>
</dbReference>
<dbReference type="GO" id="GO:0005829">
    <property type="term" value="C:cytosol"/>
    <property type="evidence" value="ECO:0007669"/>
    <property type="project" value="UniProtKB-ARBA"/>
</dbReference>
<dbReference type="PANTHER" id="PTHR43364">
    <property type="entry name" value="NADH-SPECIFIC METHYLGLYOXAL REDUCTASE-RELATED"/>
    <property type="match status" value="1"/>
</dbReference>
<dbReference type="PANTHER" id="PTHR43364:SF4">
    <property type="entry name" value="NAD(P)-LINKED OXIDOREDUCTASE SUPERFAMILY PROTEIN"/>
    <property type="match status" value="1"/>
</dbReference>
<dbReference type="SUPFAM" id="SSF51430">
    <property type="entry name" value="NAD(P)-linked oxidoreductase"/>
    <property type="match status" value="1"/>
</dbReference>
<evidence type="ECO:0000313" key="4">
    <source>
        <dbReference type="Proteomes" id="UP000292118"/>
    </source>
</evidence>